<dbReference type="Proteomes" id="UP001501598">
    <property type="component" value="Unassembled WGS sequence"/>
</dbReference>
<proteinExistence type="predicted"/>
<dbReference type="Pfam" id="PF13577">
    <property type="entry name" value="SnoaL_4"/>
    <property type="match status" value="1"/>
</dbReference>
<keyword evidence="3" id="KW-1185">Reference proteome</keyword>
<evidence type="ECO:0000313" key="3">
    <source>
        <dbReference type="Proteomes" id="UP001501598"/>
    </source>
</evidence>
<sequence>MLIEWQLTALSQRFVYFLDNGEFDALVNVFTPEGVFDRGGTPLRGHGAIRTAMDERAPLTTRHLLTNFYYPEVTADSARGVVGSVVFHGPVPEGEGPVPYATEQGRVLEFHDSYVHTSEGWRFESRVVRPILQPLIWP</sequence>
<evidence type="ECO:0000259" key="1">
    <source>
        <dbReference type="Pfam" id="PF13577"/>
    </source>
</evidence>
<dbReference type="InterPro" id="IPR037401">
    <property type="entry name" value="SnoaL-like"/>
</dbReference>
<accession>A0ABP8S2H5</accession>
<dbReference type="InterPro" id="IPR032710">
    <property type="entry name" value="NTF2-like_dom_sf"/>
</dbReference>
<name>A0ABP8S2H5_9PSEU</name>
<comment type="caution">
    <text evidence="2">The sequence shown here is derived from an EMBL/GenBank/DDBJ whole genome shotgun (WGS) entry which is preliminary data.</text>
</comment>
<feature type="domain" description="SnoaL-like" evidence="1">
    <location>
        <begin position="6"/>
        <end position="126"/>
    </location>
</feature>
<dbReference type="SUPFAM" id="SSF54427">
    <property type="entry name" value="NTF2-like"/>
    <property type="match status" value="1"/>
</dbReference>
<dbReference type="Gene3D" id="3.10.450.50">
    <property type="match status" value="1"/>
</dbReference>
<organism evidence="2 3">
    <name type="scientific">Pseudonocardia xishanensis</name>
    <dbReference type="NCBI Taxonomy" id="630995"/>
    <lineage>
        <taxon>Bacteria</taxon>
        <taxon>Bacillati</taxon>
        <taxon>Actinomycetota</taxon>
        <taxon>Actinomycetes</taxon>
        <taxon>Pseudonocardiales</taxon>
        <taxon>Pseudonocardiaceae</taxon>
        <taxon>Pseudonocardia</taxon>
    </lineage>
</organism>
<reference evidence="3" key="1">
    <citation type="journal article" date="2019" name="Int. J. Syst. Evol. Microbiol.">
        <title>The Global Catalogue of Microorganisms (GCM) 10K type strain sequencing project: providing services to taxonomists for standard genome sequencing and annotation.</title>
        <authorList>
            <consortium name="The Broad Institute Genomics Platform"/>
            <consortium name="The Broad Institute Genome Sequencing Center for Infectious Disease"/>
            <person name="Wu L."/>
            <person name="Ma J."/>
        </authorList>
    </citation>
    <scope>NUCLEOTIDE SEQUENCE [LARGE SCALE GENOMIC DNA]</scope>
    <source>
        <strain evidence="3">JCM 17906</strain>
    </source>
</reference>
<gene>
    <name evidence="2" type="ORF">GCM10023175_65710</name>
</gene>
<protein>
    <recommendedName>
        <fullName evidence="1">SnoaL-like domain-containing protein</fullName>
    </recommendedName>
</protein>
<dbReference type="EMBL" id="BAABGT010000115">
    <property type="protein sequence ID" value="GAA4558827.1"/>
    <property type="molecule type" value="Genomic_DNA"/>
</dbReference>
<evidence type="ECO:0000313" key="2">
    <source>
        <dbReference type="EMBL" id="GAA4558827.1"/>
    </source>
</evidence>